<gene>
    <name evidence="10" type="ORF">PVLDE_1202670</name>
</gene>
<evidence type="ECO:0000256" key="2">
    <source>
        <dbReference type="ARBA" id="ARBA00008744"/>
    </source>
</evidence>
<keyword evidence="4 10" id="KW-0808">Transferase</keyword>
<keyword evidence="8" id="KW-0175">Coiled coil</keyword>
<evidence type="ECO:0000313" key="10">
    <source>
        <dbReference type="EMBL" id="CAD2098627.1"/>
    </source>
</evidence>
<feature type="transmembrane region" description="Helical" evidence="9">
    <location>
        <begin position="959"/>
        <end position="978"/>
    </location>
</feature>
<proteinExistence type="inferred from homology"/>
<feature type="transmembrane region" description="Helical" evidence="9">
    <location>
        <begin position="1022"/>
        <end position="1048"/>
    </location>
</feature>
<keyword evidence="3 10" id="KW-0328">Glycosyltransferase</keyword>
<feature type="transmembrane region" description="Helical" evidence="9">
    <location>
        <begin position="1060"/>
        <end position="1078"/>
    </location>
</feature>
<dbReference type="GO" id="GO:0005637">
    <property type="term" value="C:nuclear inner membrane"/>
    <property type="evidence" value="ECO:0007669"/>
    <property type="project" value="TreeGrafter"/>
</dbReference>
<dbReference type="Proteomes" id="UP000515308">
    <property type="component" value="Chromosome PVLDE_12"/>
</dbReference>
<dbReference type="InterPro" id="IPR018732">
    <property type="entry name" value="Dpy-19/Dpy-19-like"/>
</dbReference>
<organism evidence="10 11">
    <name type="scientific">Plasmodium vinckei lentum</name>
    <dbReference type="NCBI Taxonomy" id="138297"/>
    <lineage>
        <taxon>Eukaryota</taxon>
        <taxon>Sar</taxon>
        <taxon>Alveolata</taxon>
        <taxon>Apicomplexa</taxon>
        <taxon>Aconoidasida</taxon>
        <taxon>Haemosporida</taxon>
        <taxon>Plasmodiidae</taxon>
        <taxon>Plasmodium</taxon>
        <taxon>Plasmodium (Vinckeia)</taxon>
    </lineage>
</organism>
<keyword evidence="6 9" id="KW-1133">Transmembrane helix</keyword>
<evidence type="ECO:0000256" key="5">
    <source>
        <dbReference type="ARBA" id="ARBA00022692"/>
    </source>
</evidence>
<dbReference type="EMBL" id="LR865374">
    <property type="protein sequence ID" value="CAD2098627.1"/>
    <property type="molecule type" value="Genomic_DNA"/>
</dbReference>
<dbReference type="EC" id="2.4.1.-" evidence="10"/>
<evidence type="ECO:0000256" key="1">
    <source>
        <dbReference type="ARBA" id="ARBA00004141"/>
    </source>
</evidence>
<evidence type="ECO:0000256" key="6">
    <source>
        <dbReference type="ARBA" id="ARBA00022989"/>
    </source>
</evidence>
<comment type="subcellular location">
    <subcellularLocation>
        <location evidence="1">Membrane</location>
        <topology evidence="1">Multi-pass membrane protein</topology>
    </subcellularLocation>
</comment>
<dbReference type="GO" id="GO:0000030">
    <property type="term" value="F:mannosyltransferase activity"/>
    <property type="evidence" value="ECO:0007669"/>
    <property type="project" value="TreeGrafter"/>
</dbReference>
<feature type="transmembrane region" description="Helical" evidence="9">
    <location>
        <begin position="755"/>
        <end position="772"/>
    </location>
</feature>
<comment type="similarity">
    <text evidence="2">Belongs to the dpy-19 family.</text>
</comment>
<accession>A0A6V7SHM9</accession>
<dbReference type="PANTHER" id="PTHR31488">
    <property type="entry name" value="DPY-19-LIKE 1, LIKE (H. SAPIENS)"/>
    <property type="match status" value="1"/>
</dbReference>
<dbReference type="VEuPathDB" id="PlasmoDB:PVLDE_1202670"/>
<name>A0A6V7SHM9_PLAVN</name>
<feature type="transmembrane region" description="Helical" evidence="9">
    <location>
        <begin position="778"/>
        <end position="797"/>
    </location>
</feature>
<evidence type="ECO:0000256" key="9">
    <source>
        <dbReference type="SAM" id="Phobius"/>
    </source>
</evidence>
<feature type="transmembrane region" description="Helical" evidence="9">
    <location>
        <begin position="888"/>
        <end position="908"/>
    </location>
</feature>
<feature type="transmembrane region" description="Helical" evidence="9">
    <location>
        <begin position="998"/>
        <end position="1016"/>
    </location>
</feature>
<keyword evidence="5 9" id="KW-0812">Transmembrane</keyword>
<feature type="transmembrane region" description="Helical" evidence="9">
    <location>
        <begin position="683"/>
        <end position="700"/>
    </location>
</feature>
<evidence type="ECO:0000256" key="4">
    <source>
        <dbReference type="ARBA" id="ARBA00022679"/>
    </source>
</evidence>
<dbReference type="Pfam" id="PF10034">
    <property type="entry name" value="Dpy19"/>
    <property type="match status" value="1"/>
</dbReference>
<evidence type="ECO:0000313" key="11">
    <source>
        <dbReference type="Proteomes" id="UP000515308"/>
    </source>
</evidence>
<evidence type="ECO:0000256" key="8">
    <source>
        <dbReference type="SAM" id="Coils"/>
    </source>
</evidence>
<keyword evidence="7 9" id="KW-0472">Membrane</keyword>
<dbReference type="PANTHER" id="PTHR31488:SF1">
    <property type="entry name" value="C-MANNOSYLTRANSFERASE DPY19L1"/>
    <property type="match status" value="1"/>
</dbReference>
<protein>
    <submittedName>
        <fullName evidence="10">C-mannosyltransferase, putative</fullName>
        <ecNumber evidence="10">2.4.1.-</ecNumber>
    </submittedName>
</protein>
<sequence>MKREKRTKKHIKYIRNQIKEIELESKIINKHIKKLEEERKIFQLSTVLLEKYSSFINIKLANNLSIHIFNNTFLNSCGILFTNYPYDEIYYNSSYNNITPYAQCGNSTIKRITSNYICNENDNIESSKYNNIFRINPKKEKCEAPSSKLDDKINNQTKRTHSCHNIYIKNYKKSKDILKNKNNASKIKREALHSNFKDDTNILFEERQLNKLNNSYNIIDSKMIESENYMSSDAEINTNINMFNEKNNIKNYNKLKLMQMGIPKENKPYMEQPNLNLKESMNFSSSSNDEYNAYSYIEPQNNLNNIDSYTDIIKNDKILLAYENKNPNEEKSSSTFGGFMSNIKKIFFNDKQNMLSYKNGESDLINELELEKQDTNEKKIKKNSNKTDMSILKFQCVIKSKRIRIYLCVCPNCTKQFYLLIKKFPNKKIISKVFPPSLFSSFVENLRKNNEDFFYQKDKQKWEQISNDENQFNTYHDNMSSSFNFPDSNSKFCNCYIGIEEKDNNIFENLDILFVFITFCKRYQYELCRYYDEQKVSLYSEESFYFSFYDDLVKSESYLEGINLIINDDRSEYPNRINALQRFNIYPEIILGTIWRLLKLETLFATPYNFYVYAALLSQAASVSTLFFLSVYLGKSYSSGIIFIMLFFSCFREKFIMRLAGTNQHCSDINNKKSEKRFSLRENFASVYMWGIILQIYIILREKKISALNYVPLLFCGFFFLITWQFSVFILLTNIVSLFIVYLLGYEIKKEFENILIVFGLSYILSLVVTLFPRYMLYTYFPYVLISILVTIIYSDIINPEKNIPLNDEKLKPIKNKESDKKDKSLISMSMNIFKNNSNTNMSNKCDNRINKIVEGMSEIQNNLFKKDKIKIDENKMNNFNILKKIKFMLKNGFISVFIFLFLRILIINKTKDDSHVLSLLKVRLNIGNHNFDTMIYSGGGEFKPFSKNMLNMIKETALFDYSIIFVIIYSFYIIIYLKSLYRKKDTIKFNEFITSNFVFLLIQAIFFIFLMLIIARLRVLALPLLCVISSLVGSPTFLNNIIFIIASPSFPLVRKLRKATKIIIHIICIYEWIYPFIKYFPKYEYINIIRNEPSNLQNNLDLINWMKINIKEGEPILADIPTSSFLRSTTNFKMILHPQYEDVGLRKRVQDYYMLASCIPFVDAKKYYYEKYKIRYIVSNIYRCASINGGTSAFTLADQIDSNYSRCTNKKNIRFCQKVIYDDTNYKTLYRNGKYSIIKFTSKVVEDNEPYQQIGESKYADISYFMPWISRCIKTDNKCAIHIAEVARTNLDILQNYKIASLLYNYIENKIFNHPKTSDTNDDKLENEIKWNKDILTIFHLAEFYDYDMKNVNKANMLYKKAADLIIPNDIQYNQDISMTTDHMIDSAPTIPLTSQIHILSSYIYFLRDTKIFKSKNELFILYNKIDKLIKVVTFSLDNGYYYENIKSNESDKTEQIIKIIFYKKNLGHILSDLCEHAIHIYSIKHEYTEYESIYKNIWNLVKKVSYLDECVLKNFHILENRKLNRIDYLKFFYIY</sequence>
<reference evidence="10 11" key="1">
    <citation type="submission" date="2020-08" db="EMBL/GenBank/DDBJ databases">
        <authorList>
            <person name="Ramaprasad A."/>
        </authorList>
    </citation>
    <scope>NUCLEOTIDE SEQUENCE [LARGE SCALE GENOMIC DNA]</scope>
</reference>
<feature type="transmembrane region" description="Helical" evidence="9">
    <location>
        <begin position="635"/>
        <end position="651"/>
    </location>
</feature>
<evidence type="ECO:0000256" key="7">
    <source>
        <dbReference type="ARBA" id="ARBA00023136"/>
    </source>
</evidence>
<evidence type="ECO:0000256" key="3">
    <source>
        <dbReference type="ARBA" id="ARBA00022676"/>
    </source>
</evidence>
<feature type="coiled-coil region" evidence="8">
    <location>
        <begin position="358"/>
        <end position="385"/>
    </location>
</feature>
<feature type="transmembrane region" description="Helical" evidence="9">
    <location>
        <begin position="712"/>
        <end position="743"/>
    </location>
</feature>